<dbReference type="GO" id="GO:0030313">
    <property type="term" value="C:cell envelope"/>
    <property type="evidence" value="ECO:0007669"/>
    <property type="project" value="UniProtKB-SubCell"/>
</dbReference>
<feature type="domain" description="Heparinase II/III-like C-terminal" evidence="2">
    <location>
        <begin position="268"/>
        <end position="403"/>
    </location>
</feature>
<proteinExistence type="predicted"/>
<dbReference type="Pfam" id="PF07940">
    <property type="entry name" value="Hepar_II_III_C"/>
    <property type="match status" value="1"/>
</dbReference>
<feature type="non-terminal residue" evidence="3">
    <location>
        <position position="1"/>
    </location>
</feature>
<dbReference type="Gene3D" id="2.70.98.70">
    <property type="match status" value="1"/>
</dbReference>
<reference evidence="3" key="1">
    <citation type="submission" date="2020-10" db="EMBL/GenBank/DDBJ databases">
        <authorList>
            <person name="Gilroy R."/>
        </authorList>
    </citation>
    <scope>NUCLEOTIDE SEQUENCE</scope>
    <source>
        <strain evidence="3">ChiGjej1B1-24693</strain>
    </source>
</reference>
<dbReference type="AlphaFoldDB" id="A0A9D1GYY7"/>
<dbReference type="Proteomes" id="UP000886842">
    <property type="component" value="Unassembled WGS sequence"/>
</dbReference>
<accession>A0A9D1GYY7</accession>
<protein>
    <submittedName>
        <fullName evidence="3">Heparinase II/III family protein</fullName>
    </submittedName>
</protein>
<dbReference type="Gene3D" id="1.50.10.100">
    <property type="entry name" value="Chondroitin AC/alginate lyase"/>
    <property type="match status" value="1"/>
</dbReference>
<comment type="caution">
    <text evidence="3">The sequence shown here is derived from an EMBL/GenBank/DDBJ whole genome shotgun (WGS) entry which is preliminary data.</text>
</comment>
<evidence type="ECO:0000313" key="4">
    <source>
        <dbReference type="Proteomes" id="UP000886842"/>
    </source>
</evidence>
<name>A0A9D1GYY7_9ACTN</name>
<organism evidence="3 4">
    <name type="scientific">Candidatus Avipropionibacterium avicola</name>
    <dbReference type="NCBI Taxonomy" id="2840701"/>
    <lineage>
        <taxon>Bacteria</taxon>
        <taxon>Bacillati</taxon>
        <taxon>Actinomycetota</taxon>
        <taxon>Actinomycetes</taxon>
        <taxon>Propionibacteriales</taxon>
        <taxon>Propionibacteriaceae</taxon>
        <taxon>Propionibacteriaceae incertae sedis</taxon>
        <taxon>Candidatus Avipropionibacterium</taxon>
    </lineage>
</organism>
<reference evidence="3" key="2">
    <citation type="journal article" date="2021" name="PeerJ">
        <title>Extensive microbial diversity within the chicken gut microbiome revealed by metagenomics and culture.</title>
        <authorList>
            <person name="Gilroy R."/>
            <person name="Ravi A."/>
            <person name="Getino M."/>
            <person name="Pursley I."/>
            <person name="Horton D.L."/>
            <person name="Alikhan N.F."/>
            <person name="Baker D."/>
            <person name="Gharbi K."/>
            <person name="Hall N."/>
            <person name="Watson M."/>
            <person name="Adriaenssens E.M."/>
            <person name="Foster-Nyarko E."/>
            <person name="Jarju S."/>
            <person name="Secka A."/>
            <person name="Antonio M."/>
            <person name="Oren A."/>
            <person name="Chaudhuri R.R."/>
            <person name="La Ragione R."/>
            <person name="Hildebrand F."/>
            <person name="Pallen M.J."/>
        </authorList>
    </citation>
    <scope>NUCLEOTIDE SEQUENCE</scope>
    <source>
        <strain evidence="3">ChiGjej1B1-24693</strain>
    </source>
</reference>
<sequence>GIADLAGGPGQADQRVQLFAPGLDEIAPLLSARIAAEVERRIITPYLARDDWWWLGQVDHPINNWNPWINLNTLIATLLVVQDPQRRLELVRRIVHSLDAYLADMPTDGGCTEGQGYWAVAASKVVDAAVILDEVTGGSLAATTLPQIVASARYPVAMHIADRAMVQHADGNARCDQNPQLLYRYGRAVDDTDLQRFALFLRDRPIERGTGLANLWDRLCELFDHEFHDQPVGTDAPYPAVSWFATTEVLAARERSGSPDGLFLAVKGGHNEEDHNHNDVGSFSIALDGRPLVIDAGVNDYTAQTFGPDRYALWTMQSGWHNLPRINGQDQQPGERFRATATTVSGVDGPDTDTVGFSTELRQAWGEAAGVESWQRELVLDRRADRIRLTDRWELSATTGLDLPLVCAAEPHPDGERTRIGDLLVEHPGLTGTVEVQPIPAGDRLEPTWGSQVWRLVLTPAAVEARGSWVLTFTRG</sequence>
<dbReference type="EMBL" id="DVLP01000317">
    <property type="protein sequence ID" value="HIT76049.1"/>
    <property type="molecule type" value="Genomic_DNA"/>
</dbReference>
<dbReference type="InterPro" id="IPR012480">
    <property type="entry name" value="Hepar_II_III_C"/>
</dbReference>
<evidence type="ECO:0000256" key="1">
    <source>
        <dbReference type="ARBA" id="ARBA00004196"/>
    </source>
</evidence>
<evidence type="ECO:0000313" key="3">
    <source>
        <dbReference type="EMBL" id="HIT76049.1"/>
    </source>
</evidence>
<dbReference type="InterPro" id="IPR008929">
    <property type="entry name" value="Chondroitin_lyas"/>
</dbReference>
<comment type="subcellular location">
    <subcellularLocation>
        <location evidence="1">Cell envelope</location>
    </subcellularLocation>
</comment>
<dbReference type="GO" id="GO:0016829">
    <property type="term" value="F:lyase activity"/>
    <property type="evidence" value="ECO:0007669"/>
    <property type="project" value="InterPro"/>
</dbReference>
<gene>
    <name evidence="3" type="ORF">IAA98_10720</name>
</gene>
<evidence type="ECO:0000259" key="2">
    <source>
        <dbReference type="Pfam" id="PF07940"/>
    </source>
</evidence>